<protein>
    <submittedName>
        <fullName evidence="3">HYR domain-containing protein</fullName>
    </submittedName>
</protein>
<dbReference type="EMBL" id="JBHTLI010000001">
    <property type="protein sequence ID" value="MFD1096086.1"/>
    <property type="molecule type" value="Genomic_DNA"/>
</dbReference>
<dbReference type="InterPro" id="IPR026341">
    <property type="entry name" value="T9SS_type_B"/>
</dbReference>
<comment type="caution">
    <text evidence="3">The sequence shown here is derived from an EMBL/GenBank/DDBJ whole genome shotgun (WGS) entry which is preliminary data.</text>
</comment>
<organism evidence="3 4">
    <name type="scientific">Salegentibacter chungangensis</name>
    <dbReference type="NCBI Taxonomy" id="1335724"/>
    <lineage>
        <taxon>Bacteria</taxon>
        <taxon>Pseudomonadati</taxon>
        <taxon>Bacteroidota</taxon>
        <taxon>Flavobacteriia</taxon>
        <taxon>Flavobacteriales</taxon>
        <taxon>Flavobacteriaceae</taxon>
        <taxon>Salegentibacter</taxon>
    </lineage>
</organism>
<dbReference type="Pfam" id="PF13585">
    <property type="entry name" value="CHU_C"/>
    <property type="match status" value="1"/>
</dbReference>
<dbReference type="PANTHER" id="PTHR24273:SF32">
    <property type="entry name" value="HYALIN"/>
    <property type="match status" value="1"/>
</dbReference>
<keyword evidence="4" id="KW-1185">Reference proteome</keyword>
<sequence length="1578" mass="168953">GSINGTTTDPLSYSNQGTYTIVWTFTDSEGNSSTQNQTVIVDDTTAPEEINIPDAVGQCSVKVSTPSTNDNCSGEITGITTDDLFYDEQGEYQVTWTFDDGNGNITEIIQNVIVDDTAAPSPISIPDAIGECEVTVTAPVTTDDCSGDQITGTTTDPLTYTEQGDYQITWTFDDGNGNTTQAVQNVYVNDITAPETIEIADATAECEVTVTAPTTLDNCEGEITGTTTDPLTYTEQGDYLITWTFDDGNGNTTQAVQNVYVDDITAPETIEIADATAECEVIVTAPTTQDNCEGEITGTTTDPLTYTEQGDYQITWTFDDGNGNTTQAVQNVYVNDTTAPESIEIADVTGECEVSVTAPTTQDNCEGEITGTTTDPLTYTEQGDYQITWTFDDGNGNTTQAVQNVYVNDITAPESIEIANATGECEVTVTAPTTQDNCKGEITGTTTDPLTYTEQGDYQITWTFDDGNGNTTQAVQNVYVDDTTAPESIEIADAVGQCSVSLGTPVTNDNCEGQITGTTNDPLFYDEQGEFEVIWTFDDGNGNTTQVIQNVIVDDTAAPSPVIIPDAIAECEITVTAPVTTDDCSGEEITGTTTDPLTYTEQGEYQITWTFDDGNGNIIESVQNVIIKDNTAPDAIEIPDARGECAVTVIAPTTQDNCEGEITGTTTDLLTYTEQGEYQITWTFDDGNGNTTQTVQNVFVEDVTAPESIVIADAIGECDVNVTAPVTQDNCKGEITGTTTDPLTYTEQGEYQITWTFDDENGNTIQRVQNVFVNDTTGPEAPEIADATGQCSVSVETPVTNDNCSGEITGTTNDLLFYDEQGTYEVEWTFEDGNGNTTIVVQNVIVDDTMAPAPIEIADATGECEVNLIAPVTTDECSGEEIVGTTNDPLSYTEQGEYQVTWVFDDGNGNTTEVVQNVIVKDVTAPESIEIADATGECEVNLIAPLTQDNCEGEMTATTNDPLSYTEQGGYQVTWIFDDGNGNTTEVIQNVIVDDVTAPESIEIADATGECEVNLIAPVTQDNCEGEMTATTNDPLSYTEQGEYQVTWVFDDGNGNTTEVVQNVIVNDVTAPEFTEVSDIAMNVDAGKCGAIVNYEIPTASDNCEISDNQLIEGLQPGSEFPVGTTLVTYQVTDVAGNMDSVSFNVIITDNIDPSIECSTNITTSVAFGESGITVDYETPVFSDNCPDVTIEQTEGLASGSVFPVGSTTNTFVVTDASGNTVTCSFSVTVDEEPAAPSVSIIQPDCDTATGSISVETTAGLTYSIDGENYRENGNFTQLTAGSYTITARDENGYISPATTVVINAQPSTPAAPVIEERLETTCTDPTASIMLSLVDGISFSLETGDGSMITDEDEDGIFEGLTAGDYNVYAQNTEGCISEAKSFSIEAPESSNIEEATVNLCIGDFPYDLFELFPEGNDLTGEWTDTEETGALTDNILDPALLEVGTYTFTYQTTGECATTTTITANIDDDCVVVLPCALEDISSSISKAVTPNGDGHNDYFEIDFANECGFVYDLMIFNRWGAKIFESNNYQNNWDGFSTDSFTSSDQLPSGTYYYVLEIRNSGFEPIQGYIYLGTK</sequence>
<feature type="non-terminal residue" evidence="3">
    <location>
        <position position="1"/>
    </location>
</feature>
<evidence type="ECO:0000313" key="4">
    <source>
        <dbReference type="Proteomes" id="UP001597131"/>
    </source>
</evidence>
<evidence type="ECO:0000259" key="2">
    <source>
        <dbReference type="PROSITE" id="PS50825"/>
    </source>
</evidence>
<keyword evidence="1" id="KW-0677">Repeat</keyword>
<gene>
    <name evidence="3" type="ORF">ACFQ3Q_10035</name>
</gene>
<dbReference type="Gene3D" id="2.60.40.10">
    <property type="entry name" value="Immunoglobulins"/>
    <property type="match status" value="1"/>
</dbReference>
<feature type="domain" description="HYR" evidence="2">
    <location>
        <begin position="1067"/>
        <end position="1148"/>
    </location>
</feature>
<dbReference type="Pfam" id="PF02494">
    <property type="entry name" value="HYR"/>
    <property type="match status" value="2"/>
</dbReference>
<reference evidence="4" key="1">
    <citation type="journal article" date="2019" name="Int. J. Syst. Evol. Microbiol.">
        <title>The Global Catalogue of Microorganisms (GCM) 10K type strain sequencing project: providing services to taxonomists for standard genome sequencing and annotation.</title>
        <authorList>
            <consortium name="The Broad Institute Genomics Platform"/>
            <consortium name="The Broad Institute Genome Sequencing Center for Infectious Disease"/>
            <person name="Wu L."/>
            <person name="Ma J."/>
        </authorList>
    </citation>
    <scope>NUCLEOTIDE SEQUENCE [LARGE SCALE GENOMIC DNA]</scope>
    <source>
        <strain evidence="4">CCUG 64793</strain>
    </source>
</reference>
<dbReference type="Proteomes" id="UP001597131">
    <property type="component" value="Unassembled WGS sequence"/>
</dbReference>
<dbReference type="RefSeq" id="WP_380745322.1">
    <property type="nucleotide sequence ID" value="NZ_JBHTLI010000001.1"/>
</dbReference>
<dbReference type="InterPro" id="IPR013783">
    <property type="entry name" value="Ig-like_fold"/>
</dbReference>
<dbReference type="PROSITE" id="PS50825">
    <property type="entry name" value="HYR"/>
    <property type="match status" value="2"/>
</dbReference>
<dbReference type="NCBIfam" id="TIGR04131">
    <property type="entry name" value="Bac_Flav_CTERM"/>
    <property type="match status" value="1"/>
</dbReference>
<accession>A0ABW3NTT3</accession>
<evidence type="ECO:0000256" key="1">
    <source>
        <dbReference type="ARBA" id="ARBA00022737"/>
    </source>
</evidence>
<dbReference type="InterPro" id="IPR003410">
    <property type="entry name" value="HYR_dom"/>
</dbReference>
<dbReference type="PANTHER" id="PTHR24273">
    <property type="entry name" value="FI04643P-RELATED"/>
    <property type="match status" value="1"/>
</dbReference>
<evidence type="ECO:0000313" key="3">
    <source>
        <dbReference type="EMBL" id="MFD1096086.1"/>
    </source>
</evidence>
<proteinExistence type="predicted"/>
<feature type="domain" description="HYR" evidence="2">
    <location>
        <begin position="1149"/>
        <end position="1232"/>
    </location>
</feature>
<name>A0ABW3NTT3_9FLAO</name>